<feature type="region of interest" description="Disordered" evidence="6">
    <location>
        <begin position="1142"/>
        <end position="1162"/>
    </location>
</feature>
<organism evidence="9 10">
    <name type="scientific">Prorocentrum cordatum</name>
    <dbReference type="NCBI Taxonomy" id="2364126"/>
    <lineage>
        <taxon>Eukaryota</taxon>
        <taxon>Sar</taxon>
        <taxon>Alveolata</taxon>
        <taxon>Dinophyceae</taxon>
        <taxon>Prorocentrales</taxon>
        <taxon>Prorocentraceae</taxon>
        <taxon>Prorocentrum</taxon>
    </lineage>
</organism>
<dbReference type="SUPFAM" id="SSF50978">
    <property type="entry name" value="WD40 repeat-like"/>
    <property type="match status" value="1"/>
</dbReference>
<dbReference type="PANTHER" id="PTHR12675">
    <property type="entry name" value="MUSCLEBLIND-LIKE PROTEIN"/>
    <property type="match status" value="1"/>
</dbReference>
<dbReference type="EMBL" id="CAUYUJ010014159">
    <property type="protein sequence ID" value="CAK0837499.1"/>
    <property type="molecule type" value="Genomic_DNA"/>
</dbReference>
<feature type="domain" description="C3H1-type" evidence="7">
    <location>
        <begin position="1008"/>
        <end position="1035"/>
    </location>
</feature>
<evidence type="ECO:0000256" key="1">
    <source>
        <dbReference type="ARBA" id="ARBA00022723"/>
    </source>
</evidence>
<keyword evidence="2" id="KW-0677">Repeat</keyword>
<feature type="non-terminal residue" evidence="9">
    <location>
        <position position="1209"/>
    </location>
</feature>
<name>A0ABN9SY77_9DINO</name>
<dbReference type="SMART" id="SM00356">
    <property type="entry name" value="ZnF_C3H1"/>
    <property type="match status" value="3"/>
</dbReference>
<dbReference type="InterPro" id="IPR041367">
    <property type="entry name" value="Znf-CCCH_4"/>
</dbReference>
<feature type="zinc finger region" description="C3H1-type" evidence="5">
    <location>
        <begin position="982"/>
        <end position="1004"/>
    </location>
</feature>
<feature type="domain" description="C3H1-type" evidence="7">
    <location>
        <begin position="1057"/>
        <end position="1084"/>
    </location>
</feature>
<dbReference type="Pfam" id="PF18044">
    <property type="entry name" value="zf-CCCH_4"/>
    <property type="match status" value="1"/>
</dbReference>
<dbReference type="InterPro" id="IPR012340">
    <property type="entry name" value="NA-bd_OB-fold"/>
</dbReference>
<feature type="region of interest" description="Disordered" evidence="6">
    <location>
        <begin position="920"/>
        <end position="954"/>
    </location>
</feature>
<proteinExistence type="predicted"/>
<dbReference type="SUPFAM" id="SSF90229">
    <property type="entry name" value="CCCH zinc finger"/>
    <property type="match status" value="2"/>
</dbReference>
<evidence type="ECO:0000256" key="2">
    <source>
        <dbReference type="ARBA" id="ARBA00022737"/>
    </source>
</evidence>
<sequence length="1209" mass="128005">MRLGVQSAADALGSAHGGGAARGNGPGHAAVGDSSHEIREELQGLFEELLLDACSRPAYAPGRPQRELARLVRRGGVASGAALGDAIAHLLLAEQAFDVLELFQHLPPLEPGLREQVRWAVARSVAAELAGADVASAPGPRLLRSVSQLVARDWVAVDGVVAIAEELVRSWHDARAGGSAALPPCLGLLEAAAAEAPRQDLARALAAAPEVCGVLRSRCEQVREVYPLLASAAASALLAGPSDRASADDASSEGGGGRAPRAGPPPGALQPCAAGPSVFEAVEHLSGPGEWGSGAAYCLCGTYLQPGPLPAACHSGLLVGGSGGIVEEWDLDSGVRLDRLCVDGASEESCDADVVALACPSVCSRLCRPDELLVAAVNVPGDAGLAVLRRDPDSLAWQVECPWPVDAHHACWRPLDKVSRGEFLHGSYSLFALGQASSLGSFEVCLYDTAASPARPLAVCSARAGFVADVCTTSEHTFASASLDGALCLWDVRVGLDPAASAGFGGAGLPRAGLSSVAALGDSMLMCGSLAGELFLFDPRELSRPYVALPSVAGAVVRLRLWASCGSQAIAAVSSLRGRLGPGAEDRLRLQGRGGRGAAEGPEDRPRRCYDVVQAAGASSTALACGAWGVTRSGPGHPLALAFILADSSSQIRGTQFACSADCNYDMCLACRNTQARAALPRPALSRGRGPTAFSETARGVLALESIVKAFSNRARALLPPALANLPVIQPPVRFNGVVKSFNELKGFGFISCAEMVEAHGCDVFLHKDQRKEWKPNDEVSFIVRLNRDGKPQAYDLNLPTGEIRPIDTVPIDARRRMQQRTLGPGIPDVKEELGRHCGIVRSFDQEVGYGFVLCPEIHDMGYLHDVFVHHMQIGIFEKGDMIEFDAYLNSKGLPQCHNLSACHGERLEQLQKQLDELEAKRQRKRSHRKGGGKADRRQGGPDDPPGGAEAGLAPEGESLIEFGENGAPRPKKHYSFLEASVCKDWLHGTCERGDRCRFKHETESGQPVSETPCWDFVNGNCDRGDRCKFSHTVPEGEGKKGRGRGKGKGSGDRGQPKEQEVCRHFLKGWCNFGSGCRYLHTEDSSSSGAWRPSLGPAGGDEGGWAGGREPGGGGQRWGGRRRDRWADDYYDRIDSGAKRGWKRRRESWSELPDADSPQDGAGPLCREGHRLICDRRPGAVCDECGAAGTRWSCSGGCNFDLCAGCASE</sequence>
<dbReference type="Gene3D" id="2.40.50.140">
    <property type="entry name" value="Nucleic acid-binding proteins"/>
    <property type="match status" value="2"/>
</dbReference>
<dbReference type="Gene3D" id="2.130.10.10">
    <property type="entry name" value="YVTN repeat-like/Quinoprotein amine dehydrogenase"/>
    <property type="match status" value="1"/>
</dbReference>
<comment type="caution">
    <text evidence="9">The sequence shown here is derived from an EMBL/GenBank/DDBJ whole genome shotgun (WGS) entry which is preliminary data.</text>
</comment>
<dbReference type="InterPro" id="IPR036855">
    <property type="entry name" value="Znf_CCCH_sf"/>
</dbReference>
<evidence type="ECO:0000256" key="3">
    <source>
        <dbReference type="ARBA" id="ARBA00022771"/>
    </source>
</evidence>
<dbReference type="InterPro" id="IPR015943">
    <property type="entry name" value="WD40/YVTN_repeat-like_dom_sf"/>
</dbReference>
<dbReference type="InterPro" id="IPR002059">
    <property type="entry name" value="CSP_DNA-bd"/>
</dbReference>
<feature type="domain" description="CSD" evidence="8">
    <location>
        <begin position="734"/>
        <end position="799"/>
    </location>
</feature>
<dbReference type="PROSITE" id="PS51857">
    <property type="entry name" value="CSD_2"/>
    <property type="match status" value="1"/>
</dbReference>
<dbReference type="CDD" id="cd04458">
    <property type="entry name" value="CSP_CDS"/>
    <property type="match status" value="1"/>
</dbReference>
<dbReference type="InterPro" id="IPR000433">
    <property type="entry name" value="Znf_ZZ"/>
</dbReference>
<evidence type="ECO:0000256" key="6">
    <source>
        <dbReference type="SAM" id="MobiDB-lite"/>
    </source>
</evidence>
<keyword evidence="10" id="KW-1185">Reference proteome</keyword>
<dbReference type="PROSITE" id="PS50103">
    <property type="entry name" value="ZF_C3H1"/>
    <property type="match status" value="3"/>
</dbReference>
<dbReference type="Pfam" id="PF00313">
    <property type="entry name" value="CSD"/>
    <property type="match status" value="1"/>
</dbReference>
<keyword evidence="3 5" id="KW-0863">Zinc-finger</keyword>
<evidence type="ECO:0000256" key="5">
    <source>
        <dbReference type="PROSITE-ProRule" id="PRU00723"/>
    </source>
</evidence>
<reference evidence="9" key="1">
    <citation type="submission" date="2023-10" db="EMBL/GenBank/DDBJ databases">
        <authorList>
            <person name="Chen Y."/>
            <person name="Shah S."/>
            <person name="Dougan E. K."/>
            <person name="Thang M."/>
            <person name="Chan C."/>
        </authorList>
    </citation>
    <scope>NUCLEOTIDE SEQUENCE [LARGE SCALE GENOMIC DNA]</scope>
</reference>
<feature type="domain" description="C3H1-type" evidence="7">
    <location>
        <begin position="982"/>
        <end position="1004"/>
    </location>
</feature>
<dbReference type="InterPro" id="IPR000571">
    <property type="entry name" value="Znf_CCCH"/>
</dbReference>
<dbReference type="SMART" id="SM00357">
    <property type="entry name" value="CSP"/>
    <property type="match status" value="2"/>
</dbReference>
<protein>
    <submittedName>
        <fullName evidence="9">Uncharacterized protein</fullName>
    </submittedName>
</protein>
<keyword evidence="4 5" id="KW-0862">Zinc</keyword>
<feature type="compositionally biased region" description="Gly residues" evidence="6">
    <location>
        <begin position="1097"/>
        <end position="1118"/>
    </location>
</feature>
<keyword evidence="1 5" id="KW-0479">Metal-binding</keyword>
<feature type="compositionally biased region" description="Basic and acidic residues" evidence="6">
    <location>
        <begin position="1031"/>
        <end position="1041"/>
    </location>
</feature>
<feature type="zinc finger region" description="C3H1-type" evidence="5">
    <location>
        <begin position="1057"/>
        <end position="1084"/>
    </location>
</feature>
<dbReference type="InterPro" id="IPR036322">
    <property type="entry name" value="WD40_repeat_dom_sf"/>
</dbReference>
<dbReference type="Gene3D" id="4.10.1000.10">
    <property type="entry name" value="Zinc finger, CCCH-type"/>
    <property type="match status" value="1"/>
</dbReference>
<feature type="region of interest" description="Disordered" evidence="6">
    <location>
        <begin position="1086"/>
        <end position="1121"/>
    </location>
</feature>
<feature type="region of interest" description="Disordered" evidence="6">
    <location>
        <begin position="1"/>
        <end position="34"/>
    </location>
</feature>
<feature type="compositionally biased region" description="Gly residues" evidence="6">
    <location>
        <begin position="15"/>
        <end position="26"/>
    </location>
</feature>
<gene>
    <name evidence="9" type="ORF">PCOR1329_LOCUS33679</name>
</gene>
<dbReference type="PANTHER" id="PTHR12675:SF6">
    <property type="entry name" value="ZINC FINGER CCCH DOMAIN-CONTAINING PROTEIN 10"/>
    <property type="match status" value="1"/>
</dbReference>
<dbReference type="Gene3D" id="3.30.1370.210">
    <property type="match status" value="1"/>
</dbReference>
<feature type="compositionally biased region" description="Basic residues" evidence="6">
    <location>
        <begin position="922"/>
        <end position="932"/>
    </location>
</feature>
<evidence type="ECO:0000313" key="10">
    <source>
        <dbReference type="Proteomes" id="UP001189429"/>
    </source>
</evidence>
<evidence type="ECO:0000256" key="4">
    <source>
        <dbReference type="ARBA" id="ARBA00022833"/>
    </source>
</evidence>
<feature type="region of interest" description="Disordered" evidence="6">
    <location>
        <begin position="1031"/>
        <end position="1059"/>
    </location>
</feature>
<dbReference type="InterPro" id="IPR011129">
    <property type="entry name" value="CSD"/>
</dbReference>
<evidence type="ECO:0000313" key="9">
    <source>
        <dbReference type="EMBL" id="CAK0837499.1"/>
    </source>
</evidence>
<feature type="region of interest" description="Disordered" evidence="6">
    <location>
        <begin position="242"/>
        <end position="267"/>
    </location>
</feature>
<feature type="compositionally biased region" description="Basic and acidic residues" evidence="6">
    <location>
        <begin position="1050"/>
        <end position="1059"/>
    </location>
</feature>
<feature type="zinc finger region" description="C3H1-type" evidence="5">
    <location>
        <begin position="1008"/>
        <end position="1035"/>
    </location>
</feature>
<dbReference type="Proteomes" id="UP001189429">
    <property type="component" value="Unassembled WGS sequence"/>
</dbReference>
<dbReference type="Pfam" id="PF00642">
    <property type="entry name" value="zf-CCCH"/>
    <property type="match status" value="2"/>
</dbReference>
<dbReference type="SUPFAM" id="SSF50249">
    <property type="entry name" value="Nucleic acid-binding proteins"/>
    <property type="match status" value="2"/>
</dbReference>
<evidence type="ECO:0000259" key="8">
    <source>
        <dbReference type="PROSITE" id="PS51857"/>
    </source>
</evidence>
<accession>A0ABN9SY77</accession>
<evidence type="ECO:0000259" key="7">
    <source>
        <dbReference type="PROSITE" id="PS50103"/>
    </source>
</evidence>
<dbReference type="Pfam" id="PF00569">
    <property type="entry name" value="ZZ"/>
    <property type="match status" value="1"/>
</dbReference>